<comment type="caution">
    <text evidence="2">The sequence shown here is derived from an EMBL/GenBank/DDBJ whole genome shotgun (WGS) entry which is preliminary data.</text>
</comment>
<gene>
    <name evidence="2" type="ORF">AN215_18655</name>
</gene>
<protein>
    <recommendedName>
        <fullName evidence="1">LTD domain-containing protein</fullName>
    </recommendedName>
</protein>
<reference evidence="2 3" key="1">
    <citation type="journal article" date="2016" name="Front. Microbiol.">
        <title>Comparative Genomics Analysis of Streptomyces Species Reveals Their Adaptation to the Marine Environment and Their Diversity at the Genomic Level.</title>
        <authorList>
            <person name="Tian X."/>
            <person name="Zhang Z."/>
            <person name="Yang T."/>
            <person name="Chen M."/>
            <person name="Li J."/>
            <person name="Chen F."/>
            <person name="Yang J."/>
            <person name="Li W."/>
            <person name="Zhang B."/>
            <person name="Zhang Z."/>
            <person name="Wu J."/>
            <person name="Zhang C."/>
            <person name="Long L."/>
            <person name="Xiao J."/>
        </authorList>
    </citation>
    <scope>NUCLEOTIDE SEQUENCE [LARGE SCALE GENOMIC DNA]</scope>
    <source>
        <strain evidence="2 3">SCSIO 10390</strain>
    </source>
</reference>
<dbReference type="SUPFAM" id="SSF74853">
    <property type="entry name" value="Lamin A/C globular tail domain"/>
    <property type="match status" value="1"/>
</dbReference>
<keyword evidence="3" id="KW-1185">Reference proteome</keyword>
<evidence type="ECO:0000313" key="2">
    <source>
        <dbReference type="EMBL" id="OEU88647.1"/>
    </source>
</evidence>
<feature type="domain" description="LTD" evidence="1">
    <location>
        <begin position="1"/>
        <end position="102"/>
    </location>
</feature>
<dbReference type="InterPro" id="IPR036415">
    <property type="entry name" value="Lamin_tail_dom_sf"/>
</dbReference>
<organism evidence="2 3">
    <name type="scientific">Streptomyces abyssalis</name>
    <dbReference type="NCBI Taxonomy" id="933944"/>
    <lineage>
        <taxon>Bacteria</taxon>
        <taxon>Bacillati</taxon>
        <taxon>Actinomycetota</taxon>
        <taxon>Actinomycetes</taxon>
        <taxon>Kitasatosporales</taxon>
        <taxon>Streptomycetaceae</taxon>
        <taxon>Streptomyces</taxon>
    </lineage>
</organism>
<dbReference type="STRING" id="933944.AN215_18655"/>
<dbReference type="Pfam" id="PF00932">
    <property type="entry name" value="LTD"/>
    <property type="match status" value="1"/>
</dbReference>
<accession>A0A1E7JLX1</accession>
<evidence type="ECO:0000313" key="3">
    <source>
        <dbReference type="Proteomes" id="UP000176087"/>
    </source>
</evidence>
<name>A0A1E7JLX1_9ACTN</name>
<dbReference type="InterPro" id="IPR001322">
    <property type="entry name" value="Lamin_tail_dom"/>
</dbReference>
<sequence>MVFDPSGSDAKNPNGEYVQVKNRSAAAVGLKDYKLVDAGGTSYSFPDVSLGAGNTVTVRMGKGTNSASTLFRGRSNILNNDGDAILLQRGNGTVSDACAYTKTVKVSKTC</sequence>
<dbReference type="PROSITE" id="PS51841">
    <property type="entry name" value="LTD"/>
    <property type="match status" value="1"/>
</dbReference>
<proteinExistence type="predicted"/>
<dbReference type="AlphaFoldDB" id="A0A1E7JLX1"/>
<dbReference type="Proteomes" id="UP000176087">
    <property type="component" value="Unassembled WGS sequence"/>
</dbReference>
<dbReference type="Gene3D" id="2.60.40.1260">
    <property type="entry name" value="Lamin Tail domain"/>
    <property type="match status" value="1"/>
</dbReference>
<dbReference type="EMBL" id="LJGT01000040">
    <property type="protein sequence ID" value="OEU88647.1"/>
    <property type="molecule type" value="Genomic_DNA"/>
</dbReference>
<evidence type="ECO:0000259" key="1">
    <source>
        <dbReference type="PROSITE" id="PS51841"/>
    </source>
</evidence>